<evidence type="ECO:0000256" key="2">
    <source>
        <dbReference type="ARBA" id="ARBA00007413"/>
    </source>
</evidence>
<dbReference type="OrthoDB" id="10252707at2759"/>
<evidence type="ECO:0000256" key="4">
    <source>
        <dbReference type="ARBA" id="ARBA00019879"/>
    </source>
</evidence>
<dbReference type="GO" id="GO:0005634">
    <property type="term" value="C:nucleus"/>
    <property type="evidence" value="ECO:0007669"/>
    <property type="project" value="UniProtKB-SubCell"/>
</dbReference>
<dbReference type="Pfam" id="PF09088">
    <property type="entry name" value="MIF4G_like"/>
    <property type="match status" value="1"/>
</dbReference>
<feature type="compositionally biased region" description="Acidic residues" evidence="11">
    <location>
        <begin position="861"/>
        <end position="870"/>
    </location>
</feature>
<evidence type="ECO:0000256" key="10">
    <source>
        <dbReference type="ARBA" id="ARBA00030965"/>
    </source>
</evidence>
<dbReference type="GO" id="GO:0006406">
    <property type="term" value="P:mRNA export from nucleus"/>
    <property type="evidence" value="ECO:0007669"/>
    <property type="project" value="InterPro"/>
</dbReference>
<keyword evidence="5" id="KW-0507">mRNA processing</keyword>
<dbReference type="GO" id="GO:0008380">
    <property type="term" value="P:RNA splicing"/>
    <property type="evidence" value="ECO:0007669"/>
    <property type="project" value="UniProtKB-KW"/>
</dbReference>
<evidence type="ECO:0000313" key="12">
    <source>
        <dbReference type="EMBL" id="CAD7226638.1"/>
    </source>
</evidence>
<dbReference type="InterPro" id="IPR027159">
    <property type="entry name" value="CBP80"/>
</dbReference>
<evidence type="ECO:0000256" key="7">
    <source>
        <dbReference type="ARBA" id="ARBA00023158"/>
    </source>
</evidence>
<dbReference type="GO" id="GO:0005846">
    <property type="term" value="C:nuclear cap binding complex"/>
    <property type="evidence" value="ECO:0007669"/>
    <property type="project" value="InterPro"/>
</dbReference>
<keyword evidence="9" id="KW-0539">Nucleus</keyword>
<dbReference type="FunFam" id="1.25.40.180:FF:000010">
    <property type="entry name" value="Nuclear cap-binding protein subunit 1"/>
    <property type="match status" value="1"/>
</dbReference>
<organism evidence="12">
    <name type="scientific">Cyprideis torosa</name>
    <dbReference type="NCBI Taxonomy" id="163714"/>
    <lineage>
        <taxon>Eukaryota</taxon>
        <taxon>Metazoa</taxon>
        <taxon>Ecdysozoa</taxon>
        <taxon>Arthropoda</taxon>
        <taxon>Crustacea</taxon>
        <taxon>Oligostraca</taxon>
        <taxon>Ostracoda</taxon>
        <taxon>Podocopa</taxon>
        <taxon>Podocopida</taxon>
        <taxon>Cytherocopina</taxon>
        <taxon>Cytheroidea</taxon>
        <taxon>Cytherideidae</taxon>
        <taxon>Cyprideis</taxon>
    </lineage>
</organism>
<dbReference type="AlphaFoldDB" id="A0A7R8W7Z7"/>
<dbReference type="EMBL" id="OB660882">
    <property type="protein sequence ID" value="CAD7226638.1"/>
    <property type="molecule type" value="Genomic_DNA"/>
</dbReference>
<reference evidence="12" key="1">
    <citation type="submission" date="2020-11" db="EMBL/GenBank/DDBJ databases">
        <authorList>
            <person name="Tran Van P."/>
        </authorList>
    </citation>
    <scope>NUCLEOTIDE SEQUENCE</scope>
</reference>
<evidence type="ECO:0000256" key="11">
    <source>
        <dbReference type="SAM" id="MobiDB-lite"/>
    </source>
</evidence>
<dbReference type="PANTHER" id="PTHR12412:SF2">
    <property type="entry name" value="NUCLEAR CAP-BINDING PROTEIN SUBUNIT 1"/>
    <property type="match status" value="1"/>
</dbReference>
<keyword evidence="7" id="KW-0943">RNA-mediated gene silencing</keyword>
<evidence type="ECO:0000256" key="5">
    <source>
        <dbReference type="ARBA" id="ARBA00022664"/>
    </source>
</evidence>
<dbReference type="GO" id="GO:0000339">
    <property type="term" value="F:RNA cap binding"/>
    <property type="evidence" value="ECO:0007669"/>
    <property type="project" value="InterPro"/>
</dbReference>
<dbReference type="GO" id="GO:0006370">
    <property type="term" value="P:7-methylguanosine mRNA capping"/>
    <property type="evidence" value="ECO:0007669"/>
    <property type="project" value="UniProtKB-KW"/>
</dbReference>
<comment type="subunit">
    <text evidence="3">Component of the nuclear cap-binding complex (CBC), a heterodimer composed of Cbp80 and Cbp20 that interacts with m7GpppG-capped RNA.</text>
</comment>
<dbReference type="Gene3D" id="1.25.40.180">
    <property type="match status" value="3"/>
</dbReference>
<dbReference type="PANTHER" id="PTHR12412">
    <property type="entry name" value="CAP BINDING PROTEIN"/>
    <property type="match status" value="1"/>
</dbReference>
<keyword evidence="8" id="KW-0508">mRNA splicing</keyword>
<evidence type="ECO:0000256" key="1">
    <source>
        <dbReference type="ARBA" id="ARBA00004123"/>
    </source>
</evidence>
<sequence>MIDFGEFREVLGRVEKFCREEVVTLTLARTEPKSENEKLSRGGGRGRARVRLYSVSSVSVLSVCHAMFMDLVFIDGEWERYEDDREEGMKLVARRGHEGRGFTFVEWAKRGLKRRNLVTRASIHGFPITSSPAFKAATNPKPHAAASLRRKRKQMQSRGGHWHVFIPSSGTVRPYMTMSYPGQKRRYYDGSGGGGMGDDSFDARKRRRVDATPMNHEDRIEALILKLGDRSSQAPLESNLNALAGVLEQELSTSKAKIIRIVTDCALAIPEKITIYSTLVGLVNAKSFSFGQEFVESLSRTLKESLRDCAWEKARFVVRLMADSVNCNVITVGSFLQILDAFLDVLGQSGIPQARKDYFCYLILSNLPWVGSNVYAKKPEEIARYMRTISQYMSRGRKKQVSRLLRVWSMDKPHVQEELLSCLWAQICKLSEADNWQEKHILRPYVPFKSTLSAAVSHNLPLITVPPHEDKIVYPLPQVVFRLFDYTDCPDPGPVLPGAHSIERYLIEEELGFVMETYGKNRKDCAARMVEVGAQSKVPIEYMVVETVFAHMLRLPHAPRITLFYTSLLIDLCRLQPMVYPQVLAQATEMFFTRIDTMNVTSFQRLLRWFSVHLSNFQFRWAWDDWEMALSLPNHHPKRKFIQEVLVKCVRLSYHQRIMDTLPENFGPLAPSDTEFIFKYGVEDAGIPGTQACSSLITLIQEKASPEDVVNHLKGLPNPQEEEEGGKEFNPLQIDVFSQAILKLGAKTISHNAAAMAKFNPVFKEIAKTDDAKLRILKNVFDFWRNNSLKVYVCVDKLLKLRTVDCSAVANLVFSLAAEEDFTQVHLWELLNLALSRMNKHVARIEDELKEAKERVKKCEGEEDSDDSDREDAGGAKVKKEKQQEARDLEADVEKWEDQFERAQESQKNLFLIIFQRFIMILTEHIVRCDTDGVDFKTWWYHWTLGYLEQIFIEHHDEVFKFKNTLETLLFTPELDANILELFNNFVALRM</sequence>
<evidence type="ECO:0000256" key="6">
    <source>
        <dbReference type="ARBA" id="ARBA00023042"/>
    </source>
</evidence>
<evidence type="ECO:0000256" key="8">
    <source>
        <dbReference type="ARBA" id="ARBA00023187"/>
    </source>
</evidence>
<gene>
    <name evidence="12" type="ORF">CTOB1V02_LOCUS4554</name>
</gene>
<dbReference type="SUPFAM" id="SSF48371">
    <property type="entry name" value="ARM repeat"/>
    <property type="match status" value="3"/>
</dbReference>
<dbReference type="GO" id="GO:0000184">
    <property type="term" value="P:nuclear-transcribed mRNA catabolic process, nonsense-mediated decay"/>
    <property type="evidence" value="ECO:0007669"/>
    <property type="project" value="TreeGrafter"/>
</dbReference>
<dbReference type="Pfam" id="PF09090">
    <property type="entry name" value="MIF4G_like_2"/>
    <property type="match status" value="1"/>
</dbReference>
<protein>
    <recommendedName>
        <fullName evidence="4">Nuclear cap-binding protein subunit 1</fullName>
    </recommendedName>
    <alternativeName>
        <fullName evidence="10">80 kDa nuclear cap-binding protein</fullName>
    </alternativeName>
</protein>
<feature type="region of interest" description="Disordered" evidence="11">
    <location>
        <begin position="856"/>
        <end position="885"/>
    </location>
</feature>
<accession>A0A7R8W7Z7</accession>
<dbReference type="GO" id="GO:0003729">
    <property type="term" value="F:mRNA binding"/>
    <property type="evidence" value="ECO:0007669"/>
    <property type="project" value="TreeGrafter"/>
</dbReference>
<comment type="similarity">
    <text evidence="2">Belongs to the NCBP1 family.</text>
</comment>
<dbReference type="InterPro" id="IPR015172">
    <property type="entry name" value="MIF4G-like_typ-1"/>
</dbReference>
<dbReference type="GO" id="GO:0031053">
    <property type="term" value="P:primary miRNA processing"/>
    <property type="evidence" value="ECO:0007669"/>
    <property type="project" value="UniProtKB-ARBA"/>
</dbReference>
<keyword evidence="6" id="KW-0506">mRNA capping</keyword>
<dbReference type="Pfam" id="PF02854">
    <property type="entry name" value="MIF4G"/>
    <property type="match status" value="1"/>
</dbReference>
<evidence type="ECO:0000256" key="3">
    <source>
        <dbReference type="ARBA" id="ARBA00011361"/>
    </source>
</evidence>
<dbReference type="InterPro" id="IPR003890">
    <property type="entry name" value="MIF4G-like_typ-3"/>
</dbReference>
<dbReference type="SMART" id="SM00543">
    <property type="entry name" value="MIF4G"/>
    <property type="match status" value="1"/>
</dbReference>
<dbReference type="InterPro" id="IPR016024">
    <property type="entry name" value="ARM-type_fold"/>
</dbReference>
<name>A0A7R8W7Z7_9CRUS</name>
<dbReference type="InterPro" id="IPR015174">
    <property type="entry name" value="MIF4G-like_typ-2"/>
</dbReference>
<evidence type="ECO:0000256" key="9">
    <source>
        <dbReference type="ARBA" id="ARBA00023242"/>
    </source>
</evidence>
<dbReference type="FunFam" id="1.25.40.180:FF:000041">
    <property type="entry name" value="Nuclear cap-binding protein subunit 1"/>
    <property type="match status" value="1"/>
</dbReference>
<proteinExistence type="inferred from homology"/>
<comment type="subcellular location">
    <subcellularLocation>
        <location evidence="1">Nucleus</location>
    </subcellularLocation>
</comment>